<evidence type="ECO:0000256" key="1">
    <source>
        <dbReference type="SAM" id="MobiDB-lite"/>
    </source>
</evidence>
<evidence type="ECO:0008006" key="3">
    <source>
        <dbReference type="Google" id="ProtNLM"/>
    </source>
</evidence>
<feature type="region of interest" description="Disordered" evidence="1">
    <location>
        <begin position="1"/>
        <end position="30"/>
    </location>
</feature>
<dbReference type="EMBL" id="CP064981">
    <property type="protein sequence ID" value="QQR92394.1"/>
    <property type="molecule type" value="Genomic_DNA"/>
</dbReference>
<feature type="compositionally biased region" description="Polar residues" evidence="1">
    <location>
        <begin position="1"/>
        <end position="13"/>
    </location>
</feature>
<sequence length="147" mass="16997">MSSRTGSTPSRIKSTAHFPARPPKQKNGPSSTLLLFRAMTARKPDFRLLATQLSAIFRKSMRPVDASNLLKRFRYAWRARLLQNRGFNEIQAAKRLRVNRSSLSIMMNDARFNLPPHVPRERIAVMAGKLNLSEKEVRRLLDWKPER</sequence>
<proteinExistence type="predicted"/>
<accession>A0A7T9DJB8</accession>
<name>A0A7T9DJB8_9ARCH</name>
<gene>
    <name evidence="2" type="ORF">IPJ89_04530</name>
</gene>
<dbReference type="Proteomes" id="UP000596004">
    <property type="component" value="Chromosome"/>
</dbReference>
<organism evidence="2">
    <name type="scientific">Candidatus Iainarchaeum sp</name>
    <dbReference type="NCBI Taxonomy" id="3101447"/>
    <lineage>
        <taxon>Archaea</taxon>
        <taxon>Candidatus Iainarchaeota</taxon>
        <taxon>Candidatus Iainarchaeia</taxon>
        <taxon>Candidatus Iainarchaeales</taxon>
        <taxon>Candidatus Iainarchaeaceae</taxon>
        <taxon>Candidatus Iainarchaeum</taxon>
    </lineage>
</organism>
<dbReference type="AlphaFoldDB" id="A0A7T9DJB8"/>
<protein>
    <recommendedName>
        <fullName evidence="3">Helix-turn-helix domain-containing protein</fullName>
    </recommendedName>
</protein>
<evidence type="ECO:0000313" key="2">
    <source>
        <dbReference type="EMBL" id="QQR92394.1"/>
    </source>
</evidence>
<reference evidence="2" key="1">
    <citation type="submission" date="2020-11" db="EMBL/GenBank/DDBJ databases">
        <title>Connecting structure to function with the recovery of over 1000 high-quality activated sludge metagenome-assembled genomes encoding full-length rRNA genes using long-read sequencing.</title>
        <authorList>
            <person name="Singleton C.M."/>
            <person name="Petriglieri F."/>
            <person name="Kristensen J.M."/>
            <person name="Kirkegaard R.H."/>
            <person name="Michaelsen T.Y."/>
            <person name="Andersen M.H."/>
            <person name="Karst S.M."/>
            <person name="Dueholm M.S."/>
            <person name="Nielsen P.H."/>
            <person name="Albertsen M."/>
        </authorList>
    </citation>
    <scope>NUCLEOTIDE SEQUENCE</scope>
    <source>
        <strain evidence="2">Fred_18-Q3-R57-64_BAT3C.431</strain>
    </source>
</reference>